<dbReference type="GO" id="GO:0007154">
    <property type="term" value="P:cell communication"/>
    <property type="evidence" value="ECO:0007669"/>
    <property type="project" value="InterPro"/>
</dbReference>
<evidence type="ECO:0000259" key="4">
    <source>
        <dbReference type="Pfam" id="PF03160"/>
    </source>
</evidence>
<protein>
    <submittedName>
        <fullName evidence="5">DUF1735 domain-containing protein</fullName>
    </submittedName>
</protein>
<evidence type="ECO:0000256" key="1">
    <source>
        <dbReference type="ARBA" id="ARBA00022729"/>
    </source>
</evidence>
<evidence type="ECO:0000313" key="6">
    <source>
        <dbReference type="Proteomes" id="UP001200642"/>
    </source>
</evidence>
<dbReference type="EMBL" id="JAIRBC010000016">
    <property type="protein sequence ID" value="MCG2461485.1"/>
    <property type="molecule type" value="Genomic_DNA"/>
</dbReference>
<dbReference type="Pfam" id="PF03160">
    <property type="entry name" value="Calx-beta"/>
    <property type="match status" value="1"/>
</dbReference>
<sequence length="281" mass="30798">MKILKPVVFLLFVLSNIGCEGEVEQYDFERYKFVSFIDEEVSVPETYTADNETPYPIYLRYDGSVLDEDFTVNLNITGINAKEGVDYSVKNTTVTFKAGDIKSEPFNITMIDDQVNSPEDRSLEIEIESVSNPKIDIGVGIKNQSNKSLVLHILDNECSSTIDVFNASDINSSAGNHTVTGSVSGSVVTLNGELIDYGPFPNAELGVTLTPAVEGATAGDASFDDYDAGTDNDGYVYQFRQNGEGTYDVCAGEIHVDIDVYYESGGAWVYWYTSSNLFSTP</sequence>
<dbReference type="Gene3D" id="2.60.40.2030">
    <property type="match status" value="1"/>
</dbReference>
<feature type="domain" description="Calx-beta" evidence="4">
    <location>
        <begin position="63"/>
        <end position="129"/>
    </location>
</feature>
<name>A0AAE3EVR7_9FLAO</name>
<dbReference type="SUPFAM" id="SSF141072">
    <property type="entry name" value="CalX-like"/>
    <property type="match status" value="1"/>
</dbReference>
<keyword evidence="6" id="KW-1185">Reference proteome</keyword>
<keyword evidence="2" id="KW-0677">Repeat</keyword>
<evidence type="ECO:0000313" key="5">
    <source>
        <dbReference type="EMBL" id="MCG2461485.1"/>
    </source>
</evidence>
<reference evidence="5" key="1">
    <citation type="submission" date="2023-02" db="EMBL/GenBank/DDBJ databases">
        <title>Genome of Flavobacteriaceae gen. nov. sp. strain F89.</title>
        <authorList>
            <person name="Wang Y."/>
        </authorList>
    </citation>
    <scope>NUCLEOTIDE SEQUENCE</scope>
    <source>
        <strain evidence="5">F89</strain>
    </source>
</reference>
<comment type="caution">
    <text evidence="5">The sequence shown here is derived from an EMBL/GenBank/DDBJ whole genome shotgun (WGS) entry which is preliminary data.</text>
</comment>
<dbReference type="GO" id="GO:0016020">
    <property type="term" value="C:membrane"/>
    <property type="evidence" value="ECO:0007669"/>
    <property type="project" value="InterPro"/>
</dbReference>
<dbReference type="Proteomes" id="UP001200642">
    <property type="component" value="Unassembled WGS sequence"/>
</dbReference>
<dbReference type="RefSeq" id="WP_317902627.1">
    <property type="nucleotide sequence ID" value="NZ_JAIRBC010000016.1"/>
</dbReference>
<dbReference type="InterPro" id="IPR003644">
    <property type="entry name" value="Calx_beta"/>
</dbReference>
<evidence type="ECO:0000256" key="2">
    <source>
        <dbReference type="ARBA" id="ARBA00022737"/>
    </source>
</evidence>
<keyword evidence="1" id="KW-0732">Signal</keyword>
<evidence type="ECO:0000256" key="3">
    <source>
        <dbReference type="ARBA" id="ARBA00022837"/>
    </source>
</evidence>
<gene>
    <name evidence="5" type="ORF">K8352_12050</name>
</gene>
<organism evidence="5 6">
    <name type="scientific">Cerina litoralis</name>
    <dbReference type="NCBI Taxonomy" id="2874477"/>
    <lineage>
        <taxon>Bacteria</taxon>
        <taxon>Pseudomonadati</taxon>
        <taxon>Bacteroidota</taxon>
        <taxon>Flavobacteriia</taxon>
        <taxon>Flavobacteriales</taxon>
        <taxon>Flavobacteriaceae</taxon>
        <taxon>Cerina</taxon>
    </lineage>
</organism>
<keyword evidence="3" id="KW-0106">Calcium</keyword>
<dbReference type="InterPro" id="IPR038081">
    <property type="entry name" value="CalX-like_sf"/>
</dbReference>
<dbReference type="AlphaFoldDB" id="A0AAE3EVR7"/>
<proteinExistence type="predicted"/>
<accession>A0AAE3EVR7</accession>